<dbReference type="FunFam" id="3.30.70.330:FF:000511">
    <property type="entry name" value="RNA binding motif protein 34"/>
    <property type="match status" value="1"/>
</dbReference>
<protein>
    <recommendedName>
        <fullName evidence="7">RRM domain-containing protein</fullName>
    </recommendedName>
</protein>
<gene>
    <name evidence="8" type="ORF">MATL_G00019340</name>
</gene>
<keyword evidence="9" id="KW-1185">Reference proteome</keyword>
<dbReference type="InterPro" id="IPR035979">
    <property type="entry name" value="RBD_domain_sf"/>
</dbReference>
<feature type="domain" description="RRM" evidence="7">
    <location>
        <begin position="162"/>
        <end position="257"/>
    </location>
</feature>
<evidence type="ECO:0000256" key="2">
    <source>
        <dbReference type="ARBA" id="ARBA00007077"/>
    </source>
</evidence>
<feature type="domain" description="RRM" evidence="7">
    <location>
        <begin position="265"/>
        <end position="342"/>
    </location>
</feature>
<organism evidence="8 9">
    <name type="scientific">Megalops atlanticus</name>
    <name type="common">Tarpon</name>
    <name type="synonym">Clupea gigantea</name>
    <dbReference type="NCBI Taxonomy" id="7932"/>
    <lineage>
        <taxon>Eukaryota</taxon>
        <taxon>Metazoa</taxon>
        <taxon>Chordata</taxon>
        <taxon>Craniata</taxon>
        <taxon>Vertebrata</taxon>
        <taxon>Euteleostomi</taxon>
        <taxon>Actinopterygii</taxon>
        <taxon>Neopterygii</taxon>
        <taxon>Teleostei</taxon>
        <taxon>Elopiformes</taxon>
        <taxon>Megalopidae</taxon>
        <taxon>Megalops</taxon>
    </lineage>
</organism>
<dbReference type="Proteomes" id="UP001046870">
    <property type="component" value="Chromosome 1"/>
</dbReference>
<dbReference type="GO" id="GO:0003723">
    <property type="term" value="F:RNA binding"/>
    <property type="evidence" value="ECO:0007669"/>
    <property type="project" value="UniProtKB-UniRule"/>
</dbReference>
<evidence type="ECO:0000256" key="6">
    <source>
        <dbReference type="SAM" id="MobiDB-lite"/>
    </source>
</evidence>
<sequence>MKKKATGNSARNGASVAAEQSGEYVVGQVCSSLFPNKSTSDSGSLSALFKTESSGASLSFVPAPKPLPKSTETSSGDSGSTGQKVQTPKKKADKEKSAAEKTLENRESALQNADEEDSIRKTSKKTKRKAAGAGEAGLQVEEEPAQKKKAINKAEERIKNKRTVFVGNLPVSCTKKTLQILFKEYGSIESVRFRSVTREDASMSRKVAAIQRKIHPKRQSINAYVVFKAEEAAMNALKRNGLEIEKGFHIRVDRASKSSSHDHKRSIFVGNLPYDISELPLRKHFEECGGVEAVRLVRDRNTGMGKGFGYILFESIDAVQLALKLDASELEGRKIRVKRSVKKEKLKNVAPGKGPRPGASKGQSKEGAGKGSRTTMGPPDRGQKKAFKARPGQGPQKKTSQHRLGKPHGGSSFKGEMAKPGSEKPKQSKGLKKKFKPRKKGQTVHI</sequence>
<dbReference type="Gene3D" id="3.30.70.330">
    <property type="match status" value="2"/>
</dbReference>
<feature type="compositionally biased region" description="Basic residues" evidence="6">
    <location>
        <begin position="121"/>
        <end position="130"/>
    </location>
</feature>
<dbReference type="InterPro" id="IPR000504">
    <property type="entry name" value="RRM_dom"/>
</dbReference>
<evidence type="ECO:0000313" key="9">
    <source>
        <dbReference type="Proteomes" id="UP001046870"/>
    </source>
</evidence>
<keyword evidence="4" id="KW-0539">Nucleus</keyword>
<dbReference type="PANTHER" id="PTHR23236:SF25">
    <property type="entry name" value="RNA-BINDING PROTEIN 34"/>
    <property type="match status" value="1"/>
</dbReference>
<evidence type="ECO:0000256" key="1">
    <source>
        <dbReference type="ARBA" id="ARBA00004604"/>
    </source>
</evidence>
<dbReference type="AlphaFoldDB" id="A0A9D3TKD1"/>
<comment type="caution">
    <text evidence="8">The sequence shown here is derived from an EMBL/GenBank/DDBJ whole genome shotgun (WGS) entry which is preliminary data.</text>
</comment>
<feature type="compositionally biased region" description="Basic residues" evidence="6">
    <location>
        <begin position="427"/>
        <end position="446"/>
    </location>
</feature>
<evidence type="ECO:0000256" key="3">
    <source>
        <dbReference type="ARBA" id="ARBA00022884"/>
    </source>
</evidence>
<dbReference type="PANTHER" id="PTHR23236">
    <property type="entry name" value="EUKARYOTIC TRANSLATION INITIATION FACTOR 4B/4H"/>
    <property type="match status" value="1"/>
</dbReference>
<proteinExistence type="inferred from homology"/>
<dbReference type="Pfam" id="PF00076">
    <property type="entry name" value="RRM_1"/>
    <property type="match status" value="2"/>
</dbReference>
<dbReference type="PROSITE" id="PS50102">
    <property type="entry name" value="RRM"/>
    <property type="match status" value="2"/>
</dbReference>
<dbReference type="CDD" id="cd12394">
    <property type="entry name" value="RRM1_RBM34"/>
    <property type="match status" value="1"/>
</dbReference>
<accession>A0A9D3TKD1</accession>
<dbReference type="OrthoDB" id="442677at2759"/>
<evidence type="ECO:0000256" key="5">
    <source>
        <dbReference type="PROSITE-ProRule" id="PRU00176"/>
    </source>
</evidence>
<name>A0A9D3TKD1_MEGAT</name>
<dbReference type="EMBL" id="JAFDVH010000001">
    <property type="protein sequence ID" value="KAG7492924.1"/>
    <property type="molecule type" value="Genomic_DNA"/>
</dbReference>
<evidence type="ECO:0000313" key="8">
    <source>
        <dbReference type="EMBL" id="KAG7492924.1"/>
    </source>
</evidence>
<dbReference type="InterPro" id="IPR012677">
    <property type="entry name" value="Nucleotide-bd_a/b_plait_sf"/>
</dbReference>
<evidence type="ECO:0000259" key="7">
    <source>
        <dbReference type="PROSITE" id="PS50102"/>
    </source>
</evidence>
<feature type="region of interest" description="Disordered" evidence="6">
    <location>
        <begin position="53"/>
        <end position="148"/>
    </location>
</feature>
<feature type="compositionally biased region" description="Basic and acidic residues" evidence="6">
    <location>
        <begin position="90"/>
        <end position="107"/>
    </location>
</feature>
<keyword evidence="3 5" id="KW-0694">RNA-binding</keyword>
<dbReference type="SUPFAM" id="SSF54928">
    <property type="entry name" value="RNA-binding domain, RBD"/>
    <property type="match status" value="2"/>
</dbReference>
<comment type="subcellular location">
    <subcellularLocation>
        <location evidence="1">Nucleus</location>
        <location evidence="1">Nucleolus</location>
    </subcellularLocation>
</comment>
<dbReference type="CDD" id="cd12395">
    <property type="entry name" value="RRM2_RBM34"/>
    <property type="match status" value="1"/>
</dbReference>
<evidence type="ECO:0000256" key="4">
    <source>
        <dbReference type="ARBA" id="ARBA00023242"/>
    </source>
</evidence>
<comment type="similarity">
    <text evidence="2">Belongs to the RRM RBM34 family.</text>
</comment>
<dbReference type="SMART" id="SM00360">
    <property type="entry name" value="RRM"/>
    <property type="match status" value="2"/>
</dbReference>
<feature type="compositionally biased region" description="Low complexity" evidence="6">
    <location>
        <begin position="70"/>
        <end position="82"/>
    </location>
</feature>
<feature type="region of interest" description="Disordered" evidence="6">
    <location>
        <begin position="342"/>
        <end position="446"/>
    </location>
</feature>
<reference evidence="8" key="1">
    <citation type="submission" date="2021-01" db="EMBL/GenBank/DDBJ databases">
        <authorList>
            <person name="Zahm M."/>
            <person name="Roques C."/>
            <person name="Cabau C."/>
            <person name="Klopp C."/>
            <person name="Donnadieu C."/>
            <person name="Jouanno E."/>
            <person name="Lampietro C."/>
            <person name="Louis A."/>
            <person name="Herpin A."/>
            <person name="Echchiki A."/>
            <person name="Berthelot C."/>
            <person name="Parey E."/>
            <person name="Roest-Crollius H."/>
            <person name="Braasch I."/>
            <person name="Postlethwait J."/>
            <person name="Bobe J."/>
            <person name="Montfort J."/>
            <person name="Bouchez O."/>
            <person name="Begum T."/>
            <person name="Mejri S."/>
            <person name="Adams A."/>
            <person name="Chen W.-J."/>
            <person name="Guiguen Y."/>
        </authorList>
    </citation>
    <scope>NUCLEOTIDE SEQUENCE</scope>
    <source>
        <strain evidence="8">YG-15Mar2019-1</strain>
        <tissue evidence="8">Brain</tissue>
    </source>
</reference>
<dbReference type="InterPro" id="IPR034221">
    <property type="entry name" value="RBM34_RRM2"/>
</dbReference>